<dbReference type="PANTHER" id="PTHR30273:SF2">
    <property type="entry name" value="PROTEIN FECR"/>
    <property type="match status" value="1"/>
</dbReference>
<reference evidence="4 5" key="1">
    <citation type="submission" date="2018-02" db="EMBL/GenBank/DDBJ databases">
        <title>The draft genome of Sphingobacterium sp. 5JN-11.</title>
        <authorList>
            <person name="Liu L."/>
            <person name="Li L."/>
            <person name="Liang L."/>
            <person name="Zhang X."/>
            <person name="Wang T."/>
        </authorList>
    </citation>
    <scope>NUCLEOTIDE SEQUENCE [LARGE SCALE GENOMIC DNA]</scope>
    <source>
        <strain evidence="4 5">5JN-11</strain>
    </source>
</reference>
<organism evidence="4 5">
    <name type="scientific">Sphingobacterium haloxyli</name>
    <dbReference type="NCBI Taxonomy" id="2100533"/>
    <lineage>
        <taxon>Bacteria</taxon>
        <taxon>Pseudomonadati</taxon>
        <taxon>Bacteroidota</taxon>
        <taxon>Sphingobacteriia</taxon>
        <taxon>Sphingobacteriales</taxon>
        <taxon>Sphingobacteriaceae</taxon>
        <taxon>Sphingobacterium</taxon>
    </lineage>
</organism>
<proteinExistence type="predicted"/>
<dbReference type="GO" id="GO:0016989">
    <property type="term" value="F:sigma factor antagonist activity"/>
    <property type="evidence" value="ECO:0007669"/>
    <property type="project" value="TreeGrafter"/>
</dbReference>
<keyword evidence="1" id="KW-1133">Transmembrane helix</keyword>
<comment type="caution">
    <text evidence="4">The sequence shown here is derived from an EMBL/GenBank/DDBJ whole genome shotgun (WGS) entry which is preliminary data.</text>
</comment>
<accession>A0A2S9J8E2</accession>
<feature type="domain" description="FecR protein" evidence="2">
    <location>
        <begin position="185"/>
        <end position="287"/>
    </location>
</feature>
<dbReference type="EMBL" id="PVBQ01000002">
    <property type="protein sequence ID" value="PRD49017.1"/>
    <property type="molecule type" value="Genomic_DNA"/>
</dbReference>
<evidence type="ECO:0000259" key="3">
    <source>
        <dbReference type="Pfam" id="PF16344"/>
    </source>
</evidence>
<gene>
    <name evidence="4" type="ORF">C5745_03535</name>
</gene>
<evidence type="ECO:0000259" key="2">
    <source>
        <dbReference type="Pfam" id="PF04773"/>
    </source>
</evidence>
<dbReference type="Pfam" id="PF04773">
    <property type="entry name" value="FecR"/>
    <property type="match status" value="1"/>
</dbReference>
<keyword evidence="5" id="KW-1185">Reference proteome</keyword>
<dbReference type="InterPro" id="IPR006860">
    <property type="entry name" value="FecR"/>
</dbReference>
<sequence length="407" mass="45871">MYKVNRNVIMGKSRYDIEILCRKYIDRSISEEEVAEMLDYFKDHGIPDKFDHLLGVEFSKAVESTNPTEQIEHLTDKVKLNLKNHVASKKKSDLYRWLPYVAAVLIFGTVGVSWFVFSPKANDTIVSEINIMPGGNKATITLADGRVLALDESREGIIIEGQEVTYNDGTSTVLALESSSPQMLTLSTPRGGTYKVTLADGSMVWLNAESTLKYPSHFAKGERVVELAGEAYFDVKRVQTDNSAAHFKPFKVVSANQTITVLGTEFNISAYHDEEETKTTLVDGKVRVETRRFGEEMTLLPGEQGKNGKNGLEKNKVDVYDYIDWKNGEFVFRNETATEVLQRIARWYDIAIDYKDYVPSDEVFSGSISRNSNLQTVLNILREAGDVTFEVKDRTVAVRNKVKNTLQ</sequence>
<dbReference type="Pfam" id="PF16344">
    <property type="entry name" value="FecR_C"/>
    <property type="match status" value="1"/>
</dbReference>
<feature type="domain" description="Protein FecR C-terminal" evidence="3">
    <location>
        <begin position="329"/>
        <end position="397"/>
    </location>
</feature>
<dbReference type="AlphaFoldDB" id="A0A2S9J8E2"/>
<dbReference type="Gene3D" id="3.55.50.30">
    <property type="match status" value="1"/>
</dbReference>
<dbReference type="InterPro" id="IPR012373">
    <property type="entry name" value="Ferrdict_sens_TM"/>
</dbReference>
<evidence type="ECO:0000256" key="1">
    <source>
        <dbReference type="SAM" id="Phobius"/>
    </source>
</evidence>
<dbReference type="PANTHER" id="PTHR30273">
    <property type="entry name" value="PERIPLASMIC SIGNAL SENSOR AND SIGMA FACTOR ACTIVATOR FECR-RELATED"/>
    <property type="match status" value="1"/>
</dbReference>
<evidence type="ECO:0000313" key="5">
    <source>
        <dbReference type="Proteomes" id="UP000239711"/>
    </source>
</evidence>
<name>A0A2S9J8E2_9SPHI</name>
<dbReference type="Gene3D" id="2.60.120.1440">
    <property type="match status" value="1"/>
</dbReference>
<dbReference type="OrthoDB" id="1099963at2"/>
<dbReference type="InterPro" id="IPR032508">
    <property type="entry name" value="FecR_C"/>
</dbReference>
<keyword evidence="1" id="KW-0812">Transmembrane</keyword>
<evidence type="ECO:0000313" key="4">
    <source>
        <dbReference type="EMBL" id="PRD49017.1"/>
    </source>
</evidence>
<evidence type="ECO:0008006" key="6">
    <source>
        <dbReference type="Google" id="ProtNLM"/>
    </source>
</evidence>
<dbReference type="Proteomes" id="UP000239711">
    <property type="component" value="Unassembled WGS sequence"/>
</dbReference>
<protein>
    <recommendedName>
        <fullName evidence="6">Anti-sigma factor</fullName>
    </recommendedName>
</protein>
<keyword evidence="1" id="KW-0472">Membrane</keyword>
<feature type="transmembrane region" description="Helical" evidence="1">
    <location>
        <begin position="97"/>
        <end position="117"/>
    </location>
</feature>